<accession>A0ABU5NHK9</accession>
<dbReference type="RefSeq" id="WP_322610725.1">
    <property type="nucleotide sequence ID" value="NZ_JAXLNX010000005.1"/>
</dbReference>
<dbReference type="Pfam" id="PF08281">
    <property type="entry name" value="Sigma70_r4_2"/>
    <property type="match status" value="1"/>
</dbReference>
<sequence length="169" mass="19382">MYFPDLIDEYKQSLKELKATGGCPGMERDMLEAIQWMETGYDPAEYRATTRTDVYVMDHHLMQDLIMYVDSVKMIPDVLAEVIDYSYDDSAAKEIERMFNVKDTANQALAGLTENERTAFIMIRAEHMTFSKVAKILGVNRGTVQNYVKRAESKIANNISKEKLFLFAV</sequence>
<dbReference type="Proteomes" id="UP001289615">
    <property type="component" value="Unassembled WGS sequence"/>
</dbReference>
<dbReference type="EMBL" id="JAXUIA010000002">
    <property type="protein sequence ID" value="MEA0975525.1"/>
    <property type="molecule type" value="Genomic_DNA"/>
</dbReference>
<proteinExistence type="predicted"/>
<feature type="domain" description="RNA polymerase sigma factor 70 region 4 type 2" evidence="1">
    <location>
        <begin position="107"/>
        <end position="154"/>
    </location>
</feature>
<reference evidence="2 3" key="1">
    <citation type="submission" date="2023-12" db="EMBL/GenBank/DDBJ databases">
        <title>Genome comparison identifies genes involved in endophytic behavior of Lysinibacillus irui and provides insights into its role as a plant-growth promoting bacterium.</title>
        <authorList>
            <person name="Hilario S."/>
            <person name="Matos I."/>
            <person name="Goncalves M.F.M."/>
            <person name="Pardo C.A."/>
            <person name="Santos M.J."/>
        </authorList>
    </citation>
    <scope>NUCLEOTIDE SEQUENCE [LARGE SCALE GENOMIC DNA]</scope>
    <source>
        <strain evidence="2 3">B3</strain>
    </source>
</reference>
<evidence type="ECO:0000313" key="2">
    <source>
        <dbReference type="EMBL" id="MEA0975525.1"/>
    </source>
</evidence>
<dbReference type="SUPFAM" id="SSF88659">
    <property type="entry name" value="Sigma3 and sigma4 domains of RNA polymerase sigma factors"/>
    <property type="match status" value="1"/>
</dbReference>
<protein>
    <submittedName>
        <fullName evidence="2">Sigma factor-like helix-turn-helix DNA-binding protein</fullName>
    </submittedName>
</protein>
<name>A0ABU5NHK9_9BACI</name>
<evidence type="ECO:0000259" key="1">
    <source>
        <dbReference type="Pfam" id="PF08281"/>
    </source>
</evidence>
<dbReference type="Gene3D" id="1.10.10.10">
    <property type="entry name" value="Winged helix-like DNA-binding domain superfamily/Winged helix DNA-binding domain"/>
    <property type="match status" value="1"/>
</dbReference>
<dbReference type="InterPro" id="IPR013324">
    <property type="entry name" value="RNA_pol_sigma_r3/r4-like"/>
</dbReference>
<dbReference type="InterPro" id="IPR036388">
    <property type="entry name" value="WH-like_DNA-bd_sf"/>
</dbReference>
<dbReference type="CDD" id="cd06171">
    <property type="entry name" value="Sigma70_r4"/>
    <property type="match status" value="1"/>
</dbReference>
<organism evidence="2 3">
    <name type="scientific">Lysinibacillus irui</name>
    <dbReference type="NCBI Taxonomy" id="2998077"/>
    <lineage>
        <taxon>Bacteria</taxon>
        <taxon>Bacillati</taxon>
        <taxon>Bacillota</taxon>
        <taxon>Bacilli</taxon>
        <taxon>Bacillales</taxon>
        <taxon>Bacillaceae</taxon>
        <taxon>Lysinibacillus</taxon>
    </lineage>
</organism>
<dbReference type="InterPro" id="IPR013249">
    <property type="entry name" value="RNA_pol_sigma70_r4_t2"/>
</dbReference>
<keyword evidence="3" id="KW-1185">Reference proteome</keyword>
<evidence type="ECO:0000313" key="3">
    <source>
        <dbReference type="Proteomes" id="UP001289615"/>
    </source>
</evidence>
<gene>
    <name evidence="2" type="ORF">U6C28_04375</name>
</gene>
<comment type="caution">
    <text evidence="2">The sequence shown here is derived from an EMBL/GenBank/DDBJ whole genome shotgun (WGS) entry which is preliminary data.</text>
</comment>